<comment type="caution">
    <text evidence="2">The sequence shown here is derived from an EMBL/GenBank/DDBJ whole genome shotgun (WGS) entry which is preliminary data.</text>
</comment>
<accession>A0A7W2EJG1</accession>
<dbReference type="InterPro" id="IPR026968">
    <property type="entry name" value="PcaD/CatD"/>
</dbReference>
<sequence length="259" mass="27531">MPVVRSNDIDIHFETEGDRHLPALLFSNSLGTDWRMWQPQAEHLRSRFHVIRYDTRGHGQSGTPSGPCSLAQLGHDVLALLDHLDIERAHVCGISMGGATAQWLGIYAPQRLRKLVIANSAARIGTEAGWRERAALARREGLDDIADGAPARWFGPAFAAAEPQAVAALVATLRAGSAHGYAACCDALAGADLRPQLPLIAAPTLIIAGAADPVTTVVDAQAMRQLIPHAELVTLAASHISNIEAAPAFNEALANFLAD</sequence>
<evidence type="ECO:0000313" key="2">
    <source>
        <dbReference type="EMBL" id="MBA5607028.1"/>
    </source>
</evidence>
<dbReference type="RefSeq" id="WP_182219251.1">
    <property type="nucleotide sequence ID" value="NZ_JACEZS010000014.1"/>
</dbReference>
<dbReference type="NCBIfam" id="TIGR02427">
    <property type="entry name" value="protocat_pcaD"/>
    <property type="match status" value="1"/>
</dbReference>
<dbReference type="InterPro" id="IPR050471">
    <property type="entry name" value="AB_hydrolase"/>
</dbReference>
<feature type="domain" description="AB hydrolase-1" evidence="1">
    <location>
        <begin position="22"/>
        <end position="245"/>
    </location>
</feature>
<protein>
    <submittedName>
        <fullName evidence="2">3-oxoadipate enol-lactonase</fullName>
        <ecNumber evidence="2">3.1.1.24</ecNumber>
    </submittedName>
</protein>
<dbReference type="PANTHER" id="PTHR43433:SF5">
    <property type="entry name" value="AB HYDROLASE-1 DOMAIN-CONTAINING PROTEIN"/>
    <property type="match status" value="1"/>
</dbReference>
<dbReference type="EMBL" id="JACEZS010000014">
    <property type="protein sequence ID" value="MBA5607028.1"/>
    <property type="molecule type" value="Genomic_DNA"/>
</dbReference>
<organism evidence="2 3">
    <name type="scientific">Rugamonas fusca</name>
    <dbReference type="NCBI Taxonomy" id="2758568"/>
    <lineage>
        <taxon>Bacteria</taxon>
        <taxon>Pseudomonadati</taxon>
        <taxon>Pseudomonadota</taxon>
        <taxon>Betaproteobacteria</taxon>
        <taxon>Burkholderiales</taxon>
        <taxon>Oxalobacteraceae</taxon>
        <taxon>Telluria group</taxon>
        <taxon>Rugamonas</taxon>
    </lineage>
</organism>
<name>A0A7W2EJG1_9BURK</name>
<dbReference type="Pfam" id="PF00561">
    <property type="entry name" value="Abhydrolase_1"/>
    <property type="match status" value="1"/>
</dbReference>
<evidence type="ECO:0000313" key="3">
    <source>
        <dbReference type="Proteomes" id="UP000566711"/>
    </source>
</evidence>
<dbReference type="GO" id="GO:0047570">
    <property type="term" value="F:3-oxoadipate enol-lactonase activity"/>
    <property type="evidence" value="ECO:0007669"/>
    <property type="project" value="UniProtKB-EC"/>
</dbReference>
<dbReference type="InterPro" id="IPR029058">
    <property type="entry name" value="AB_hydrolase_fold"/>
</dbReference>
<dbReference type="InterPro" id="IPR000073">
    <property type="entry name" value="AB_hydrolase_1"/>
</dbReference>
<dbReference type="Proteomes" id="UP000566711">
    <property type="component" value="Unassembled WGS sequence"/>
</dbReference>
<dbReference type="PANTHER" id="PTHR43433">
    <property type="entry name" value="HYDROLASE, ALPHA/BETA FOLD FAMILY PROTEIN"/>
    <property type="match status" value="1"/>
</dbReference>
<dbReference type="EC" id="3.1.1.24" evidence="2"/>
<dbReference type="Gene3D" id="3.40.50.1820">
    <property type="entry name" value="alpha/beta hydrolase"/>
    <property type="match status" value="1"/>
</dbReference>
<dbReference type="GO" id="GO:0042952">
    <property type="term" value="P:beta-ketoadipate pathway"/>
    <property type="evidence" value="ECO:0007669"/>
    <property type="project" value="InterPro"/>
</dbReference>
<keyword evidence="3" id="KW-1185">Reference proteome</keyword>
<dbReference type="AlphaFoldDB" id="A0A7W2EJG1"/>
<reference evidence="2 3" key="1">
    <citation type="submission" date="2020-07" db="EMBL/GenBank/DDBJ databases">
        <title>Novel species isolated from subtropical streams in China.</title>
        <authorList>
            <person name="Lu H."/>
        </authorList>
    </citation>
    <scope>NUCLEOTIDE SEQUENCE [LARGE SCALE GENOMIC DNA]</scope>
    <source>
        <strain evidence="2 3">FT3S</strain>
    </source>
</reference>
<proteinExistence type="predicted"/>
<evidence type="ECO:0000259" key="1">
    <source>
        <dbReference type="Pfam" id="PF00561"/>
    </source>
</evidence>
<gene>
    <name evidence="2" type="primary">pcaD</name>
    <name evidence="2" type="ORF">H3H36_16850</name>
</gene>
<keyword evidence="2" id="KW-0378">Hydrolase</keyword>
<dbReference type="SUPFAM" id="SSF53474">
    <property type="entry name" value="alpha/beta-Hydrolases"/>
    <property type="match status" value="1"/>
</dbReference>
<dbReference type="PRINTS" id="PR00111">
    <property type="entry name" value="ABHYDROLASE"/>
</dbReference>